<keyword evidence="3" id="KW-1185">Reference proteome</keyword>
<dbReference type="Proteomes" id="UP000310200">
    <property type="component" value="Unassembled WGS sequence"/>
</dbReference>
<evidence type="ECO:0000313" key="2">
    <source>
        <dbReference type="EMBL" id="TGZ47101.1"/>
    </source>
</evidence>
<dbReference type="AlphaFoldDB" id="A0A4S2KCP2"/>
<proteinExistence type="predicted"/>
<feature type="compositionally biased region" description="Basic and acidic residues" evidence="1">
    <location>
        <begin position="35"/>
        <end position="48"/>
    </location>
</feature>
<accession>A0A4S2KCP2</accession>
<evidence type="ECO:0000256" key="1">
    <source>
        <dbReference type="SAM" id="MobiDB-lite"/>
    </source>
</evidence>
<evidence type="ECO:0000313" key="3">
    <source>
        <dbReference type="Proteomes" id="UP000310200"/>
    </source>
</evidence>
<feature type="compositionally biased region" description="Polar residues" evidence="1">
    <location>
        <begin position="49"/>
        <end position="58"/>
    </location>
</feature>
<sequence length="181" mass="20493">MGGSRVRLSARIVLKSVEKSLRRLRGAYTRRTLWPRKEPASRPYKPRENSSPVRQNSTPLFPDVCSPASFPAARAGGEAKRRNTGRASSSVLTLQLGLPWDSFAAQRKRYSRGDEEPLRVGAKPLCICETTRTRFGQRHRHENGSFQRNEIGLTMMGLYPLVSKSSWMIQPMMTIVMTESR</sequence>
<feature type="region of interest" description="Disordered" evidence="1">
    <location>
        <begin position="34"/>
        <end position="58"/>
    </location>
</feature>
<name>A0A4S2KCP2_9HYME</name>
<protein>
    <submittedName>
        <fullName evidence="2">Uncharacterized protein</fullName>
    </submittedName>
</protein>
<reference evidence="2 3" key="1">
    <citation type="journal article" date="2019" name="Philos. Trans. R. Soc. Lond., B, Biol. Sci.">
        <title>Ant behaviour and brain gene expression of defending hosts depend on the ecological success of the intruding social parasite.</title>
        <authorList>
            <person name="Kaur R."/>
            <person name="Stoldt M."/>
            <person name="Jongepier E."/>
            <person name="Feldmeyer B."/>
            <person name="Menzel F."/>
            <person name="Bornberg-Bauer E."/>
            <person name="Foitzik S."/>
        </authorList>
    </citation>
    <scope>NUCLEOTIDE SEQUENCE [LARGE SCALE GENOMIC DNA]</scope>
    <source>
        <tissue evidence="2">Whole body</tissue>
    </source>
</reference>
<comment type="caution">
    <text evidence="2">The sequence shown here is derived from an EMBL/GenBank/DDBJ whole genome shotgun (WGS) entry which is preliminary data.</text>
</comment>
<organism evidence="2 3">
    <name type="scientific">Temnothorax longispinosus</name>
    <dbReference type="NCBI Taxonomy" id="300112"/>
    <lineage>
        <taxon>Eukaryota</taxon>
        <taxon>Metazoa</taxon>
        <taxon>Ecdysozoa</taxon>
        <taxon>Arthropoda</taxon>
        <taxon>Hexapoda</taxon>
        <taxon>Insecta</taxon>
        <taxon>Pterygota</taxon>
        <taxon>Neoptera</taxon>
        <taxon>Endopterygota</taxon>
        <taxon>Hymenoptera</taxon>
        <taxon>Apocrita</taxon>
        <taxon>Aculeata</taxon>
        <taxon>Formicoidea</taxon>
        <taxon>Formicidae</taxon>
        <taxon>Myrmicinae</taxon>
        <taxon>Temnothorax</taxon>
    </lineage>
</organism>
<gene>
    <name evidence="2" type="ORF">DBV15_12227</name>
</gene>
<dbReference type="EMBL" id="QBLH01002761">
    <property type="protein sequence ID" value="TGZ47101.1"/>
    <property type="molecule type" value="Genomic_DNA"/>
</dbReference>